<dbReference type="Proteomes" id="UP000674143">
    <property type="component" value="Unassembled WGS sequence"/>
</dbReference>
<feature type="region of interest" description="Disordered" evidence="1">
    <location>
        <begin position="1181"/>
        <end position="1232"/>
    </location>
</feature>
<feature type="compositionally biased region" description="Basic and acidic residues" evidence="1">
    <location>
        <begin position="47"/>
        <end position="61"/>
    </location>
</feature>
<reference evidence="3" key="1">
    <citation type="journal article" date="2021" name="Microbiol. Resour. Announc.">
        <title>LGAAP: Leishmaniinae Genome Assembly and Annotation Pipeline.</title>
        <authorList>
            <person name="Almutairi H."/>
            <person name="Urbaniak M.D."/>
            <person name="Bates M.D."/>
            <person name="Jariyapan N."/>
            <person name="Kwakye-Nuako G."/>
            <person name="Thomaz-Soccol V."/>
            <person name="Al-Salem W.S."/>
            <person name="Dillon R.J."/>
            <person name="Bates P.A."/>
            <person name="Gatherer D."/>
        </authorList>
    </citation>
    <scope>NUCLEOTIDE SEQUENCE [LARGE SCALE GENOMIC DNA]</scope>
</reference>
<feature type="compositionally biased region" description="Acidic residues" evidence="1">
    <location>
        <begin position="1214"/>
        <end position="1228"/>
    </location>
</feature>
<organism evidence="2 3">
    <name type="scientific">Leishmania orientalis</name>
    <dbReference type="NCBI Taxonomy" id="2249476"/>
    <lineage>
        <taxon>Eukaryota</taxon>
        <taxon>Discoba</taxon>
        <taxon>Euglenozoa</taxon>
        <taxon>Kinetoplastea</taxon>
        <taxon>Metakinetoplastina</taxon>
        <taxon>Trypanosomatida</taxon>
        <taxon>Trypanosomatidae</taxon>
        <taxon>Leishmaniinae</taxon>
        <taxon>Leishmania</taxon>
    </lineage>
</organism>
<dbReference type="EMBL" id="JAFHLR010000030">
    <property type="protein sequence ID" value="KAG5472747.1"/>
    <property type="molecule type" value="Genomic_DNA"/>
</dbReference>
<sequence>MRRLLCVPSCYGLAASWRACVHPSHSLLGCADEKVCHRLLGGHHDRKGRDSKAANHDDRAHPSHTTSQLRSCSGQRRPLMPPLTTPCSIGGTPFQYLLQCIIEDKTEKLFHKRLTALEFLCNVATLNSTTPCHGSAAEEAEAREQQMSIAFYKAWESTMFSFAKRGRGLPITVCLQRPEGHVCVPEVVGETYLFLRSHGVDVAAWWERYYTVFIRPGVVGRPGGEDVVEAAAANHRGAGRATATLAEGHRDPSVVSNGGASPPPFYWKLKRNLRGFGDVCETSLRHVEMFALPLPSFEEPLLSRSAPPKTQLDALARGGDGVPTSMGEAAAAFANPPARQLVWIPVYLLQHLPFFPIPFPSVHTEGDPRQAQSAEARCGDAAFVSAGLPLMSREADPRVVEQNERVLQQREEDETTEAGCLLSRQDAALLPNSADGAVLETSRDGSSSCFLESLPQYPMSTLRRRAHTPEDQLIEEQWGHPFFDNLQEASDTDMGTLPHPTMIPSCGDEGAASHDATTSQQAWWNYQRARESSSFALDLVSSQTRLPATTATGALFSAAAAEWPSPLWSWQLRGGHWKCLSSFWATKTNPAESLAMDYSFPFTAYLLLRYRALRRAHAGRADLSTCKPHLCLFSPWSKTSAPARRAASTTWGRPFWGECGGAQRRSRWGVRSSVYNRDGEEGPKHQMTSTMVPGGARCSRREAESTRMSVGFETLLGNTESEGLMFFGVKYVSAKATALSCLFDSTVCVRHAVPLHVTGAVFARGLRPTRYRQQHSCLPTGQRHLLTASENSRSRIGPATHGVAAQATMPRLPFLEAAMRKLMIAEAAVAAPGSSLGRVAAISGGERGLESTSAAAPWLVRLREIRNECQGGYEKKCASQMERVVSMRSSQRAVFFLFQSPYWVEVTGLYERWGVCVAPGVVPLLIDGESYVNAEQTTDASRFTPRTCVPHLQQEVLFSVGLGACTWAGSQRLLNLSAPGAAPRRRPGGVCAWTYSSLCERAAAVQRVSNLWIAESVIERFKWTLRAAPAPPRPEKPNESRLGDPDEVLRGTLPLLDVQPLKLQVSLRDELEVEVLSQQCQQRCGSSWQVDSRRVRDRSPLPSPPCEPPAVVDMPSPNVSQHTGQLHCSVVHSSCVVEQAELQFVAEYSPFVLLMRTPELTSRDWGFDAWKTAEGLATTAARSANTQSAGSTSGGDTARSATGGHAEGPQPSYDDLEWEGDDGDEAFTDDSAHGCTAARGSVSALKKHADILRGRAVRRKRFLYSIPWRRAKLTFRSRLDLSHLALRKGYSPANAFKWVSLDFLRDEPRVRAARTSEVVPKVNAQRADETELAHPVPASGYATAASSARRKEGPPSTSHGITAIEVDVLLYSSRSRGNNPSEADGGDIEYGHGMGNCDGADTYDFSTGVPLTRIALINYEELDWTDALTSSLRERWVWKHL</sequence>
<comment type="caution">
    <text evidence="2">The sequence shown here is derived from an EMBL/GenBank/DDBJ whole genome shotgun (WGS) entry which is preliminary data.</text>
</comment>
<feature type="region of interest" description="Disordered" evidence="1">
    <location>
        <begin position="1091"/>
        <end position="1119"/>
    </location>
</feature>
<gene>
    <name evidence="2" type="ORF">LSCM4_02070</name>
</gene>
<feature type="region of interest" description="Disordered" evidence="1">
    <location>
        <begin position="44"/>
        <end position="79"/>
    </location>
</feature>
<dbReference type="PROSITE" id="PS51257">
    <property type="entry name" value="PROKAR_LIPOPROTEIN"/>
    <property type="match status" value="1"/>
</dbReference>
<keyword evidence="3" id="KW-1185">Reference proteome</keyword>
<dbReference type="RefSeq" id="XP_067061143.1">
    <property type="nucleotide sequence ID" value="XM_067204106.1"/>
</dbReference>
<dbReference type="GeneID" id="92358040"/>
<protein>
    <submittedName>
        <fullName evidence="2">Uncharacterized protein</fullName>
    </submittedName>
</protein>
<feature type="compositionally biased region" description="Polar residues" evidence="1">
    <location>
        <begin position="63"/>
        <end position="74"/>
    </location>
</feature>
<reference evidence="3" key="2">
    <citation type="journal article" date="2021" name="Sci. Data">
        <title>Chromosome-scale genome sequencing, assembly and annotation of six genomes from subfamily Leishmaniinae.</title>
        <authorList>
            <person name="Almutairi H."/>
            <person name="Urbaniak M.D."/>
            <person name="Bates M.D."/>
            <person name="Jariyapan N."/>
            <person name="Kwakye-Nuako G."/>
            <person name="Thomaz Soccol V."/>
            <person name="Al-Salem W.S."/>
            <person name="Dillon R.J."/>
            <person name="Bates P.A."/>
            <person name="Gatherer D."/>
        </authorList>
    </citation>
    <scope>NUCLEOTIDE SEQUENCE [LARGE SCALE GENOMIC DNA]</scope>
</reference>
<accession>A0A836KHA1</accession>
<feature type="compositionally biased region" description="Polar residues" evidence="1">
    <location>
        <begin position="1181"/>
        <end position="1195"/>
    </location>
</feature>
<feature type="region of interest" description="Disordered" evidence="1">
    <location>
        <begin position="675"/>
        <end position="696"/>
    </location>
</feature>
<proteinExistence type="predicted"/>
<evidence type="ECO:0000313" key="3">
    <source>
        <dbReference type="Proteomes" id="UP000674143"/>
    </source>
</evidence>
<dbReference type="KEGG" id="loi:92358040"/>
<evidence type="ECO:0000256" key="1">
    <source>
        <dbReference type="SAM" id="MobiDB-lite"/>
    </source>
</evidence>
<evidence type="ECO:0000313" key="2">
    <source>
        <dbReference type="EMBL" id="KAG5472747.1"/>
    </source>
</evidence>
<feature type="region of interest" description="Disordered" evidence="1">
    <location>
        <begin position="1322"/>
        <end position="1359"/>
    </location>
</feature>
<name>A0A836KHA1_9TRYP</name>